<proteinExistence type="predicted"/>
<dbReference type="OMA" id="WGHTPLR"/>
<dbReference type="EMBL" id="ABDF02000082">
    <property type="protein sequence ID" value="EHK19737.1"/>
    <property type="molecule type" value="Genomic_DNA"/>
</dbReference>
<dbReference type="Gene3D" id="3.40.50.1580">
    <property type="entry name" value="Nucleoside phosphorylase domain"/>
    <property type="match status" value="1"/>
</dbReference>
<evidence type="ECO:0000256" key="2">
    <source>
        <dbReference type="PROSITE-ProRule" id="PRU00023"/>
    </source>
</evidence>
<dbReference type="eggNOG" id="KOG0504">
    <property type="taxonomic scope" value="Eukaryota"/>
</dbReference>
<dbReference type="SUPFAM" id="SSF53167">
    <property type="entry name" value="Purine and uridine phosphorylases"/>
    <property type="match status" value="1"/>
</dbReference>
<dbReference type="AlphaFoldDB" id="G9N055"/>
<sequence length="1069" mass="119459">MPSPNDYTVGWICAITTEYVAAQAFLDEKHDAPEYVSPNDNNIYTLGKVGKHNIVISSLPDGEYGTAAAASVARDMLRSFPNVRIGLMVGIGGGAPSPEHDVRLGDVIVSAPRNGQGGVIQYDFGKTIQSQAFQSTRFLDQPPTLLRGAVHGLKAQYEIEGHRFQETINNVLEQMPRLQKKYQRPHLSTDRLYRSQVVHPSDSNSTCAVACGNDGSTLLLRQPRAKDEDNPAIHYGLIASGNQLMKDALIRDRLICEKGVLCFEMEAAGLMNHFPCLIIRGICDYSDSHKNKDWQGYAAMTAAAYAKDLLQQIAPNRIEILDALSGVKEGINQLVRTQHDKEHATILDWLTPVDYGPQQSDYLRRRQEGTGKWLIDSDQFQKWLGDEIENRTLFCPGIPGAGKTILSSIVIDYLSLEFQDNPKIGLAYIYFNYKRRDEQTIYSLLASLLKQLAEYQSSLPKVLQDLYDRHKTKRTRPSIEELAHALHSVAAIYSRVFIVVDALDECESSDGRRSKLLSEIFALQDKCGANLLVTSRIITDITETFHSVPTLEVRATEEDIRKYLSSNMFQLPQFVLHNPILQEQIITSILEVVQGMFLLAQLHLDSLKGKTRPKAITAALKNLASGSNAYEQAYDETMERITSQYKDRVQLAKSILCWITYAGRPLTATELQHVLGVEPGESAIDEQNLPDIELIVSVCAGLITIDNESNITRLVHYTAQEYLQRTHKKWFQEPQSEITTVCVTYLLYKEFESGACSSDEAFESRLKSYPFYEYASHYWGHHARQACVKIPSIMELLENMTKVESSCQVLMAEKRWDNDGYYYSGRFPRHMTGLHLAAYFGISDAAKLLLERTINIEATDSYDRTPLHYAASNRQEAVVQLLIKQGADIKAIDKDGQTPLHHAIASHGYKAIIQLLIERGADIEAKDKDGQTPLHHAASHGHEAIIQLLIERGADIEAKDKDGQTPLHHAPSHGHEAIIQLLIERGADIEAIDNSGRTPLLQATWDGQEAVIRKLIEQAANIEATDSDGRTPLHLAAFLGETGIIRQLTEQDANIEAMDNNGQTPLHSA</sequence>
<dbReference type="VEuPathDB" id="FungiDB:TRIVIDRAFT_132539"/>
<gene>
    <name evidence="4" type="ORF">TRIVIDRAFT_132539</name>
</gene>
<protein>
    <recommendedName>
        <fullName evidence="3">NACHT domain-containing protein</fullName>
    </recommendedName>
</protein>
<dbReference type="SUPFAM" id="SSF52540">
    <property type="entry name" value="P-loop containing nucleoside triphosphate hydrolases"/>
    <property type="match status" value="1"/>
</dbReference>
<dbReference type="OrthoDB" id="1577640at2759"/>
<dbReference type="PROSITE" id="PS50837">
    <property type="entry name" value="NACHT"/>
    <property type="match status" value="1"/>
</dbReference>
<evidence type="ECO:0000259" key="3">
    <source>
        <dbReference type="PROSITE" id="PS50837"/>
    </source>
</evidence>
<dbReference type="PRINTS" id="PR01415">
    <property type="entry name" value="ANKYRIN"/>
</dbReference>
<dbReference type="PROSITE" id="PS50088">
    <property type="entry name" value="ANK_REPEAT"/>
    <property type="match status" value="7"/>
</dbReference>
<dbReference type="Gene3D" id="3.40.50.300">
    <property type="entry name" value="P-loop containing nucleotide triphosphate hydrolases"/>
    <property type="match status" value="1"/>
</dbReference>
<dbReference type="InterPro" id="IPR002110">
    <property type="entry name" value="Ankyrin_rpt"/>
</dbReference>
<name>G9N055_HYPVG</name>
<dbReference type="GO" id="GO:0009116">
    <property type="term" value="P:nucleoside metabolic process"/>
    <property type="evidence" value="ECO:0007669"/>
    <property type="project" value="InterPro"/>
</dbReference>
<dbReference type="InParanoid" id="G9N055"/>
<dbReference type="Proteomes" id="UP000007115">
    <property type="component" value="Unassembled WGS sequence"/>
</dbReference>
<dbReference type="RefSeq" id="XP_013953937.1">
    <property type="nucleotide sequence ID" value="XM_014098462.1"/>
</dbReference>
<dbReference type="Pfam" id="PF22939">
    <property type="entry name" value="WHD_GPIID"/>
    <property type="match status" value="1"/>
</dbReference>
<dbReference type="PROSITE" id="PS50297">
    <property type="entry name" value="ANK_REP_REGION"/>
    <property type="match status" value="6"/>
</dbReference>
<dbReference type="PANTHER" id="PTHR46082:SF11">
    <property type="entry name" value="AAA+ ATPASE DOMAIN-CONTAINING PROTEIN-RELATED"/>
    <property type="match status" value="1"/>
</dbReference>
<feature type="repeat" description="ANK" evidence="2">
    <location>
        <begin position="995"/>
        <end position="1027"/>
    </location>
</feature>
<feature type="repeat" description="ANK" evidence="2">
    <location>
        <begin position="895"/>
        <end position="928"/>
    </location>
</feature>
<organism evidence="4 5">
    <name type="scientific">Hypocrea virens (strain Gv29-8 / FGSC 10586)</name>
    <name type="common">Gliocladium virens</name>
    <name type="synonym">Trichoderma virens</name>
    <dbReference type="NCBI Taxonomy" id="413071"/>
    <lineage>
        <taxon>Eukaryota</taxon>
        <taxon>Fungi</taxon>
        <taxon>Dikarya</taxon>
        <taxon>Ascomycota</taxon>
        <taxon>Pezizomycotina</taxon>
        <taxon>Sordariomycetes</taxon>
        <taxon>Hypocreomycetidae</taxon>
        <taxon>Hypocreales</taxon>
        <taxon>Hypocreaceae</taxon>
        <taxon>Trichoderma</taxon>
    </lineage>
</organism>
<dbReference type="InterPro" id="IPR027417">
    <property type="entry name" value="P-loop_NTPase"/>
</dbReference>
<dbReference type="Pfam" id="PF24883">
    <property type="entry name" value="NPHP3_N"/>
    <property type="match status" value="1"/>
</dbReference>
<feature type="repeat" description="ANK" evidence="2">
    <location>
        <begin position="829"/>
        <end position="861"/>
    </location>
</feature>
<dbReference type="GO" id="GO:0003824">
    <property type="term" value="F:catalytic activity"/>
    <property type="evidence" value="ECO:0007669"/>
    <property type="project" value="InterPro"/>
</dbReference>
<feature type="repeat" description="ANK" evidence="2">
    <location>
        <begin position="929"/>
        <end position="961"/>
    </location>
</feature>
<dbReference type="PANTHER" id="PTHR46082">
    <property type="entry name" value="ATP/GTP-BINDING PROTEIN-RELATED"/>
    <property type="match status" value="1"/>
</dbReference>
<dbReference type="InterPro" id="IPR053137">
    <property type="entry name" value="NLR-like"/>
</dbReference>
<dbReference type="InterPro" id="IPR056884">
    <property type="entry name" value="NPHP3-like_N"/>
</dbReference>
<keyword evidence="1" id="KW-0677">Repeat</keyword>
<dbReference type="Pfam" id="PF13637">
    <property type="entry name" value="Ank_4"/>
    <property type="match status" value="1"/>
</dbReference>
<dbReference type="STRING" id="413071.G9N055"/>
<keyword evidence="5" id="KW-1185">Reference proteome</keyword>
<feature type="domain" description="NACHT" evidence="3">
    <location>
        <begin position="391"/>
        <end position="536"/>
    </location>
</feature>
<evidence type="ECO:0000313" key="5">
    <source>
        <dbReference type="Proteomes" id="UP000007115"/>
    </source>
</evidence>
<dbReference type="Pfam" id="PF12796">
    <property type="entry name" value="Ank_2"/>
    <property type="match status" value="2"/>
</dbReference>
<evidence type="ECO:0000313" key="4">
    <source>
        <dbReference type="EMBL" id="EHK19737.1"/>
    </source>
</evidence>
<feature type="repeat" description="ANK" evidence="2">
    <location>
        <begin position="962"/>
        <end position="994"/>
    </location>
</feature>
<reference evidence="4 5" key="1">
    <citation type="journal article" date="2011" name="Genome Biol.">
        <title>Comparative genome sequence analysis underscores mycoparasitism as the ancestral life style of Trichoderma.</title>
        <authorList>
            <person name="Kubicek C.P."/>
            <person name="Herrera-Estrella A."/>
            <person name="Seidl-Seiboth V."/>
            <person name="Martinez D.A."/>
            <person name="Druzhinina I.S."/>
            <person name="Thon M."/>
            <person name="Zeilinger S."/>
            <person name="Casas-Flores S."/>
            <person name="Horwitz B.A."/>
            <person name="Mukherjee P.K."/>
            <person name="Mukherjee M."/>
            <person name="Kredics L."/>
            <person name="Alcaraz L.D."/>
            <person name="Aerts A."/>
            <person name="Antal Z."/>
            <person name="Atanasova L."/>
            <person name="Cervantes-Badillo M.G."/>
            <person name="Challacombe J."/>
            <person name="Chertkov O."/>
            <person name="McCluskey K."/>
            <person name="Coulpier F."/>
            <person name="Deshpande N."/>
            <person name="von Doehren H."/>
            <person name="Ebbole D.J."/>
            <person name="Esquivel-Naranjo E.U."/>
            <person name="Fekete E."/>
            <person name="Flipphi M."/>
            <person name="Glaser F."/>
            <person name="Gomez-Rodriguez E.Y."/>
            <person name="Gruber S."/>
            <person name="Han C."/>
            <person name="Henrissat B."/>
            <person name="Hermosa R."/>
            <person name="Hernandez-Onate M."/>
            <person name="Karaffa L."/>
            <person name="Kosti I."/>
            <person name="Le Crom S."/>
            <person name="Lindquist E."/>
            <person name="Lucas S."/>
            <person name="Luebeck M."/>
            <person name="Luebeck P.S."/>
            <person name="Margeot A."/>
            <person name="Metz B."/>
            <person name="Misra M."/>
            <person name="Nevalainen H."/>
            <person name="Omann M."/>
            <person name="Packer N."/>
            <person name="Perrone G."/>
            <person name="Uresti-Rivera E.E."/>
            <person name="Salamov A."/>
            <person name="Schmoll M."/>
            <person name="Seiboth B."/>
            <person name="Shapiro H."/>
            <person name="Sukno S."/>
            <person name="Tamayo-Ramos J.A."/>
            <person name="Tisch D."/>
            <person name="Wiest A."/>
            <person name="Wilkinson H.H."/>
            <person name="Zhang M."/>
            <person name="Coutinho P.M."/>
            <person name="Kenerley C.M."/>
            <person name="Monte E."/>
            <person name="Baker S.E."/>
            <person name="Grigoriev I.V."/>
        </authorList>
    </citation>
    <scope>NUCLEOTIDE SEQUENCE [LARGE SCALE GENOMIC DNA]</scope>
    <source>
        <strain evidence="5">Gv29-8 / FGSC 10586</strain>
    </source>
</reference>
<feature type="non-terminal residue" evidence="4">
    <location>
        <position position="1069"/>
    </location>
</feature>
<keyword evidence="2" id="KW-0040">ANK repeat</keyword>
<feature type="repeat" description="ANK" evidence="2">
    <location>
        <begin position="1028"/>
        <end position="1060"/>
    </location>
</feature>
<dbReference type="Gene3D" id="1.25.40.20">
    <property type="entry name" value="Ankyrin repeat-containing domain"/>
    <property type="match status" value="3"/>
</dbReference>
<evidence type="ECO:0000256" key="1">
    <source>
        <dbReference type="ARBA" id="ARBA00022737"/>
    </source>
</evidence>
<dbReference type="InterPro" id="IPR054471">
    <property type="entry name" value="GPIID_WHD"/>
</dbReference>
<dbReference type="SMART" id="SM00248">
    <property type="entry name" value="ANK"/>
    <property type="match status" value="7"/>
</dbReference>
<accession>G9N055</accession>
<dbReference type="SUPFAM" id="SSF48403">
    <property type="entry name" value="Ankyrin repeat"/>
    <property type="match status" value="1"/>
</dbReference>
<feature type="repeat" description="ANK" evidence="2">
    <location>
        <begin position="862"/>
        <end position="894"/>
    </location>
</feature>
<dbReference type="InterPro" id="IPR007111">
    <property type="entry name" value="NACHT_NTPase"/>
</dbReference>
<comment type="caution">
    <text evidence="4">The sequence shown here is derived from an EMBL/GenBank/DDBJ whole genome shotgun (WGS) entry which is preliminary data.</text>
</comment>
<dbReference type="HOGENOM" id="CLU_000288_34_2_1"/>
<dbReference type="GeneID" id="25787571"/>
<dbReference type="InterPro" id="IPR036770">
    <property type="entry name" value="Ankyrin_rpt-contain_sf"/>
</dbReference>
<dbReference type="InterPro" id="IPR035994">
    <property type="entry name" value="Nucleoside_phosphorylase_sf"/>
</dbReference>